<dbReference type="GO" id="GO:0016874">
    <property type="term" value="F:ligase activity"/>
    <property type="evidence" value="ECO:0007669"/>
    <property type="project" value="UniProtKB-KW"/>
</dbReference>
<comment type="caution">
    <text evidence="4">The sequence shown here is derived from an EMBL/GenBank/DDBJ whole genome shotgun (WGS) entry which is preliminary data.</text>
</comment>
<dbReference type="InterPro" id="IPR036291">
    <property type="entry name" value="NAD(P)-bd_dom_sf"/>
</dbReference>
<dbReference type="Gene3D" id="3.40.50.261">
    <property type="entry name" value="Succinyl-CoA synthetase domains"/>
    <property type="match status" value="2"/>
</dbReference>
<dbReference type="InterPro" id="IPR000182">
    <property type="entry name" value="GNAT_dom"/>
</dbReference>
<sequence length="899" mass="94772">MTTSSEPAAAPTEGLGYPQHWEADVVASDGGIVHLRPIVPGDADALLRFHQSLSERTRYLRYFGPYPRIPPRDLERFTTVDHRTRVALICLLGDEIIAVGRYEGLGAGADGRVESAEVAFVVRDDHQGRGLGSILLEHLAAAARENGLRRFEAEVLVENHQMVRVFRDAGYQVSREFAEGVLHLEFDIDPTERSLAVRDSREQRAEARSVHNALHPTSVAVIGASTDPSKIGHAVLANLLRANFTGPVYPVNPDARSVRGVRAYASVTEIPDEVDLAVVAVPAAGIDEVMDSCLAKGVTTLVVVSAGFADVGGSGVVAERRLVSEARAHGMRVIGPNALGVVNNDPAVRLNATLAPDLPGTGRVGFFSQSGALGIAILAAAKERGLGLSTFVSAGNRADVSGNDLLQYWQTDPDTDVVLLYLETFGNPRKFARLARRLARTKPIVAVKSGRHSGPTPALAASAAPIDDASVRALFEQAGVIRVETLTQLFDTALLLAYQPLPAGPRVAVVGNSSALGVLVADAVLDGGMELAGPPVDVGTAAPPEEFAAAVARAVRDDPPDGADALIAVFVPPVAIPGAEYARALREAVAGSDKPVVAVFLAVEGVPAELSVAREDGSPGPGSVPSYPSPERAAAALARVSRYARWRAQPVGEFVSPPGIDAERARALVARLGAERTHSLGDDDAVELLACYGVAVTDFRLVSHADAAVAAAEELGYPVAMKAVGDRWRHRTDLVGVRLDLDAASGVRRAHADLARLTGQNEVYVQRMAPKGSSWVLEIVDDPSFGSLLSFGMSGMATELLGDRAFRVVPVSDQDAAALVRAPRAAPILAGYRGTEPVDLAALEELVLRVGRIAEDLPEVRSLALDPVLCSPEGAFVTGARIVLGPPPTRHDSGPRRLS</sequence>
<dbReference type="EMBL" id="BAAAHP010000085">
    <property type="protein sequence ID" value="GAA0937571.1"/>
    <property type="molecule type" value="Genomic_DNA"/>
</dbReference>
<dbReference type="Gene3D" id="3.30.1490.20">
    <property type="entry name" value="ATP-grasp fold, A domain"/>
    <property type="match status" value="1"/>
</dbReference>
<organism evidence="4 5">
    <name type="scientific">Pseudonocardia zijingensis</name>
    <dbReference type="NCBI Taxonomy" id="153376"/>
    <lineage>
        <taxon>Bacteria</taxon>
        <taxon>Bacillati</taxon>
        <taxon>Actinomycetota</taxon>
        <taxon>Actinomycetes</taxon>
        <taxon>Pseudonocardiales</taxon>
        <taxon>Pseudonocardiaceae</taxon>
        <taxon>Pseudonocardia</taxon>
    </lineage>
</organism>
<proteinExistence type="predicted"/>
<evidence type="ECO:0000313" key="4">
    <source>
        <dbReference type="EMBL" id="GAA0937571.1"/>
    </source>
</evidence>
<dbReference type="SUPFAM" id="SSF55729">
    <property type="entry name" value="Acyl-CoA N-acyltransferases (Nat)"/>
    <property type="match status" value="1"/>
</dbReference>
<keyword evidence="1" id="KW-0547">Nucleotide-binding</keyword>
<keyword evidence="4" id="KW-0436">Ligase</keyword>
<dbReference type="SMART" id="SM00881">
    <property type="entry name" value="CoA_binding"/>
    <property type="match status" value="1"/>
</dbReference>
<evidence type="ECO:0000259" key="2">
    <source>
        <dbReference type="PROSITE" id="PS50975"/>
    </source>
</evidence>
<dbReference type="Pfam" id="PF13607">
    <property type="entry name" value="Succ_CoA_lig"/>
    <property type="match status" value="1"/>
</dbReference>
<dbReference type="InterPro" id="IPR016102">
    <property type="entry name" value="Succinyl-CoA_synth-like"/>
</dbReference>
<keyword evidence="5" id="KW-1185">Reference proteome</keyword>
<dbReference type="PANTHER" id="PTHR42793">
    <property type="entry name" value="COA BINDING DOMAIN CONTAINING PROTEIN"/>
    <property type="match status" value="1"/>
</dbReference>
<gene>
    <name evidence="4" type="ORF">GCM10009559_30770</name>
</gene>
<evidence type="ECO:0000259" key="3">
    <source>
        <dbReference type="PROSITE" id="PS51186"/>
    </source>
</evidence>
<dbReference type="Pfam" id="PF13549">
    <property type="entry name" value="ATP-grasp_5"/>
    <property type="match status" value="1"/>
</dbReference>
<dbReference type="InterPro" id="IPR032875">
    <property type="entry name" value="Succ_CoA_lig_flav_dom"/>
</dbReference>
<dbReference type="Proteomes" id="UP001499967">
    <property type="component" value="Unassembled WGS sequence"/>
</dbReference>
<dbReference type="PANTHER" id="PTHR42793:SF1">
    <property type="entry name" value="PEPTIDYL-LYSINE N-ACETYLTRANSFERASE PATZ"/>
    <property type="match status" value="1"/>
</dbReference>
<dbReference type="Gene3D" id="3.40.50.720">
    <property type="entry name" value="NAD(P)-binding Rossmann-like Domain"/>
    <property type="match status" value="1"/>
</dbReference>
<accession>A0ABN1Q523</accession>
<dbReference type="RefSeq" id="WP_343942066.1">
    <property type="nucleotide sequence ID" value="NZ_BAAAHP010000085.1"/>
</dbReference>
<dbReference type="CDD" id="cd04301">
    <property type="entry name" value="NAT_SF"/>
    <property type="match status" value="1"/>
</dbReference>
<dbReference type="InterPro" id="IPR003781">
    <property type="entry name" value="CoA-bd"/>
</dbReference>
<dbReference type="SUPFAM" id="SSF56059">
    <property type="entry name" value="Glutathione synthetase ATP-binding domain-like"/>
    <property type="match status" value="1"/>
</dbReference>
<evidence type="ECO:0000256" key="1">
    <source>
        <dbReference type="PROSITE-ProRule" id="PRU00409"/>
    </source>
</evidence>
<name>A0ABN1Q523_9PSEU</name>
<dbReference type="Gene3D" id="3.30.470.20">
    <property type="entry name" value="ATP-grasp fold, B domain"/>
    <property type="match status" value="1"/>
</dbReference>
<dbReference type="Pfam" id="PF13380">
    <property type="entry name" value="CoA_binding_2"/>
    <property type="match status" value="1"/>
</dbReference>
<evidence type="ECO:0000313" key="5">
    <source>
        <dbReference type="Proteomes" id="UP001499967"/>
    </source>
</evidence>
<reference evidence="4 5" key="1">
    <citation type="journal article" date="2019" name="Int. J. Syst. Evol. Microbiol.">
        <title>The Global Catalogue of Microorganisms (GCM) 10K type strain sequencing project: providing services to taxonomists for standard genome sequencing and annotation.</title>
        <authorList>
            <consortium name="The Broad Institute Genomics Platform"/>
            <consortium name="The Broad Institute Genome Sequencing Center for Infectious Disease"/>
            <person name="Wu L."/>
            <person name="Ma J."/>
        </authorList>
    </citation>
    <scope>NUCLEOTIDE SEQUENCE [LARGE SCALE GENOMIC DNA]</scope>
    <source>
        <strain evidence="4 5">JCM 11117</strain>
    </source>
</reference>
<feature type="domain" description="N-acetyltransferase" evidence="3">
    <location>
        <begin position="33"/>
        <end position="189"/>
    </location>
</feature>
<dbReference type="Pfam" id="PF00583">
    <property type="entry name" value="Acetyltransf_1"/>
    <property type="match status" value="1"/>
</dbReference>
<feature type="domain" description="ATP-grasp" evidence="2">
    <location>
        <begin position="686"/>
        <end position="723"/>
    </location>
</feature>
<dbReference type="PROSITE" id="PS50975">
    <property type="entry name" value="ATP_GRASP"/>
    <property type="match status" value="1"/>
</dbReference>
<dbReference type="PROSITE" id="PS51186">
    <property type="entry name" value="GNAT"/>
    <property type="match status" value="1"/>
</dbReference>
<dbReference type="SUPFAM" id="SSF51735">
    <property type="entry name" value="NAD(P)-binding Rossmann-fold domains"/>
    <property type="match status" value="1"/>
</dbReference>
<keyword evidence="1" id="KW-0067">ATP-binding</keyword>
<dbReference type="InterPro" id="IPR011761">
    <property type="entry name" value="ATP-grasp"/>
</dbReference>
<dbReference type="InterPro" id="IPR013815">
    <property type="entry name" value="ATP_grasp_subdomain_1"/>
</dbReference>
<dbReference type="SUPFAM" id="SSF52210">
    <property type="entry name" value="Succinyl-CoA synthetase domains"/>
    <property type="match status" value="2"/>
</dbReference>
<protein>
    <submittedName>
        <fullName evidence="4">Bifunctional GNAT family N-acetyltransferase/acetate--CoA ligase family protein</fullName>
    </submittedName>
</protein>
<dbReference type="Gene3D" id="3.40.630.30">
    <property type="match status" value="1"/>
</dbReference>
<dbReference type="InterPro" id="IPR016181">
    <property type="entry name" value="Acyl_CoA_acyltransferase"/>
</dbReference>